<evidence type="ECO:0000313" key="2">
    <source>
        <dbReference type="EMBL" id="KAK7201079.1"/>
    </source>
</evidence>
<comment type="caution">
    <text evidence="2">The sequence shown here is derived from an EMBL/GenBank/DDBJ whole genome shotgun (WGS) entry which is preliminary data.</text>
</comment>
<dbReference type="AlphaFoldDB" id="A0AAW0F5Y9"/>
<dbReference type="Proteomes" id="UP001430356">
    <property type="component" value="Unassembled WGS sequence"/>
</dbReference>
<sequence>MAALATPRSAPPVPAALPETDEARLMFYAEVLMANVPSLTADLSSAKYTFLSFSEKTRTEVRQKSTLFQSVGRTFTALQNATKSLAAAHRSLDEYETRLVRAAPPTFVTSAEAQHASGGGHNGGAAADAATATAADAAVRRLSTASSDSVLILREDDLRPVRAAEATYEAESAAYTEIAATCTAMEDSFERAREQCRVMTEHVQGLKWKFDEVHRSWKAAERECHVVRVMRSELEERRHIMTEALHGLKEIEDECRAQEFRIIEDSITHAQAEVEVIKAELQANRTRHEVELAAYQIAYKEQQAELESLRERCRLLRVHQRDLELLAKKQQLEETERHSLRRVMVETLKLTGSKYSKAEDRTLTPEQQTQVREDHPLVSLLAARIAALEEQRKTIGAILVGARAMGKSDDVSGAVASIRTLLETEVQLDEEALISE</sequence>
<proteinExistence type="predicted"/>
<feature type="coiled-coil region" evidence="1">
    <location>
        <begin position="269"/>
        <end position="319"/>
    </location>
</feature>
<organism evidence="2 3">
    <name type="scientific">Novymonas esmeraldas</name>
    <dbReference type="NCBI Taxonomy" id="1808958"/>
    <lineage>
        <taxon>Eukaryota</taxon>
        <taxon>Discoba</taxon>
        <taxon>Euglenozoa</taxon>
        <taxon>Kinetoplastea</taxon>
        <taxon>Metakinetoplastina</taxon>
        <taxon>Trypanosomatida</taxon>
        <taxon>Trypanosomatidae</taxon>
        <taxon>Novymonas</taxon>
    </lineage>
</organism>
<protein>
    <submittedName>
        <fullName evidence="2">Uncharacterized protein</fullName>
    </submittedName>
</protein>
<dbReference type="EMBL" id="JAECZO010000011">
    <property type="protein sequence ID" value="KAK7201079.1"/>
    <property type="molecule type" value="Genomic_DNA"/>
</dbReference>
<keyword evidence="1" id="KW-0175">Coiled coil</keyword>
<keyword evidence="3" id="KW-1185">Reference proteome</keyword>
<gene>
    <name evidence="2" type="ORF">NESM_000168000</name>
</gene>
<evidence type="ECO:0000313" key="3">
    <source>
        <dbReference type="Proteomes" id="UP001430356"/>
    </source>
</evidence>
<accession>A0AAW0F5Y9</accession>
<name>A0AAW0F5Y9_9TRYP</name>
<evidence type="ECO:0000256" key="1">
    <source>
        <dbReference type="SAM" id="Coils"/>
    </source>
</evidence>
<reference evidence="2 3" key="1">
    <citation type="journal article" date="2021" name="MBio">
        <title>A New Model Trypanosomatid, Novymonas esmeraldas: Genomic Perception of Its 'Candidatus Pandoraea novymonadis' Endosymbiont.</title>
        <authorList>
            <person name="Zakharova A."/>
            <person name="Saura A."/>
            <person name="Butenko A."/>
            <person name="Podesvova L."/>
            <person name="Warmusova S."/>
            <person name="Kostygov A.Y."/>
            <person name="Nenarokova A."/>
            <person name="Lukes J."/>
            <person name="Opperdoes F.R."/>
            <person name="Yurchenko V."/>
        </authorList>
    </citation>
    <scope>NUCLEOTIDE SEQUENCE [LARGE SCALE GENOMIC DNA]</scope>
    <source>
        <strain evidence="2 3">E262AT.01</strain>
    </source>
</reference>